<organism evidence="2 3">
    <name type="scientific">Ganoderma sinense ZZ0214-1</name>
    <dbReference type="NCBI Taxonomy" id="1077348"/>
    <lineage>
        <taxon>Eukaryota</taxon>
        <taxon>Fungi</taxon>
        <taxon>Dikarya</taxon>
        <taxon>Basidiomycota</taxon>
        <taxon>Agaricomycotina</taxon>
        <taxon>Agaricomycetes</taxon>
        <taxon>Polyporales</taxon>
        <taxon>Polyporaceae</taxon>
        <taxon>Ganoderma</taxon>
    </lineage>
</organism>
<feature type="compositionally biased region" description="Low complexity" evidence="1">
    <location>
        <begin position="83"/>
        <end position="96"/>
    </location>
</feature>
<protein>
    <submittedName>
        <fullName evidence="2">Uncharacterized protein</fullName>
    </submittedName>
</protein>
<sequence>MAFSESTTISGLVLGGVMPCWFRGFRPCARAGRGLIARVGGVWPCVASEGGMGASSESLSEVPSLESESGEESDELDEEPESESLSISTSSPWSRSRSTLATGMFEGACPWLSNTPRPRFWKAER</sequence>
<evidence type="ECO:0000313" key="2">
    <source>
        <dbReference type="EMBL" id="PIL27129.1"/>
    </source>
</evidence>
<evidence type="ECO:0000313" key="3">
    <source>
        <dbReference type="Proteomes" id="UP000230002"/>
    </source>
</evidence>
<feature type="compositionally biased region" description="Acidic residues" evidence="1">
    <location>
        <begin position="68"/>
        <end position="82"/>
    </location>
</feature>
<feature type="compositionally biased region" description="Low complexity" evidence="1">
    <location>
        <begin position="54"/>
        <end position="67"/>
    </location>
</feature>
<keyword evidence="3" id="KW-1185">Reference proteome</keyword>
<dbReference type="AlphaFoldDB" id="A0A2G8S028"/>
<evidence type="ECO:0000256" key="1">
    <source>
        <dbReference type="SAM" id="MobiDB-lite"/>
    </source>
</evidence>
<dbReference type="EMBL" id="AYKW01000034">
    <property type="protein sequence ID" value="PIL27129.1"/>
    <property type="molecule type" value="Genomic_DNA"/>
</dbReference>
<dbReference type="Proteomes" id="UP000230002">
    <property type="component" value="Unassembled WGS sequence"/>
</dbReference>
<proteinExistence type="predicted"/>
<comment type="caution">
    <text evidence="2">The sequence shown here is derived from an EMBL/GenBank/DDBJ whole genome shotgun (WGS) entry which is preliminary data.</text>
</comment>
<feature type="region of interest" description="Disordered" evidence="1">
    <location>
        <begin position="49"/>
        <end position="96"/>
    </location>
</feature>
<name>A0A2G8S028_9APHY</name>
<accession>A0A2G8S028</accession>
<gene>
    <name evidence="2" type="ORF">GSI_10270</name>
</gene>
<reference evidence="2 3" key="1">
    <citation type="journal article" date="2015" name="Sci. Rep.">
        <title>Chromosome-level genome map provides insights into diverse defense mechanisms in the medicinal fungus Ganoderma sinense.</title>
        <authorList>
            <person name="Zhu Y."/>
            <person name="Xu J."/>
            <person name="Sun C."/>
            <person name="Zhou S."/>
            <person name="Xu H."/>
            <person name="Nelson D.R."/>
            <person name="Qian J."/>
            <person name="Song J."/>
            <person name="Luo H."/>
            <person name="Xiang L."/>
            <person name="Li Y."/>
            <person name="Xu Z."/>
            <person name="Ji A."/>
            <person name="Wang L."/>
            <person name="Lu S."/>
            <person name="Hayward A."/>
            <person name="Sun W."/>
            <person name="Li X."/>
            <person name="Schwartz D.C."/>
            <person name="Wang Y."/>
            <person name="Chen S."/>
        </authorList>
    </citation>
    <scope>NUCLEOTIDE SEQUENCE [LARGE SCALE GENOMIC DNA]</scope>
    <source>
        <strain evidence="2 3">ZZ0214-1</strain>
    </source>
</reference>